<dbReference type="Proteomes" id="UP000265419">
    <property type="component" value="Unassembled WGS sequence"/>
</dbReference>
<feature type="compositionally biased region" description="Low complexity" evidence="5">
    <location>
        <begin position="222"/>
        <end position="236"/>
    </location>
</feature>
<feature type="region of interest" description="Disordered" evidence="5">
    <location>
        <begin position="217"/>
        <end position="236"/>
    </location>
</feature>
<protein>
    <submittedName>
        <fullName evidence="8">MFS transporter</fullName>
    </submittedName>
</protein>
<evidence type="ECO:0000256" key="1">
    <source>
        <dbReference type="ARBA" id="ARBA00004651"/>
    </source>
</evidence>
<dbReference type="GO" id="GO:0005886">
    <property type="term" value="C:plasma membrane"/>
    <property type="evidence" value="ECO:0007669"/>
    <property type="project" value="UniProtKB-SubCell"/>
</dbReference>
<accession>A0A399JAZ3</accession>
<feature type="transmembrane region" description="Helical" evidence="6">
    <location>
        <begin position="185"/>
        <end position="201"/>
    </location>
</feature>
<dbReference type="PROSITE" id="PS50850">
    <property type="entry name" value="MFS"/>
    <property type="match status" value="1"/>
</dbReference>
<feature type="transmembrane region" description="Helical" evidence="6">
    <location>
        <begin position="380"/>
        <end position="401"/>
    </location>
</feature>
<dbReference type="SUPFAM" id="SSF103473">
    <property type="entry name" value="MFS general substrate transporter"/>
    <property type="match status" value="1"/>
</dbReference>
<dbReference type="InterPro" id="IPR036259">
    <property type="entry name" value="MFS_trans_sf"/>
</dbReference>
<feature type="domain" description="Major facilitator superfamily (MFS) profile" evidence="7">
    <location>
        <begin position="5"/>
        <end position="441"/>
    </location>
</feature>
<keyword evidence="2 6" id="KW-0812">Transmembrane</keyword>
<dbReference type="InterPro" id="IPR011701">
    <property type="entry name" value="MFS"/>
</dbReference>
<feature type="transmembrane region" description="Helical" evidence="6">
    <location>
        <begin position="413"/>
        <end position="434"/>
    </location>
</feature>
<sequence>MAQSSPALAGLSSLLQAAGPSYFLVSALARLPLSMLVIGALTAVVGVSGNVAAGGAVAAIAGIGVAVGAPLSGLASDRFGQRPTLLVSAVLYVAALIAFLLAAPGAERGVTPALALAAAGAGVVVPQAGPMTRVRWIRRWAGRPADARSLDAAQGYESTVDELSFVLGPAAVGVIAALWGGTVPLLVALVLTAIFIPWFALHSTSAYGSRAHAVEPLPGTPAPADTAGTDAARADAASADAADGDVPAAPSSPRSVPWALLGLLLLGMLSIGSVFGSLATVSTALADETGHQGTGGLIYSTLGLTSGLAALSVSRWPARWSIQGRWLACAALLLPALALLWLAREPWHLAVALLIVGAPIGPVLVTVFSAAGTRTPAHRLGLVMTLLSAGMTLGTSLGNWLGGELALSGGHGTALWVTFGSGVALLLAGALFAVASQRRRRGSEVHAVADMHTVS</sequence>
<organism evidence="8 9">
    <name type="scientific">Galactobacter valiniphilus</name>
    <dbReference type="NCBI Taxonomy" id="2676122"/>
    <lineage>
        <taxon>Bacteria</taxon>
        <taxon>Bacillati</taxon>
        <taxon>Actinomycetota</taxon>
        <taxon>Actinomycetes</taxon>
        <taxon>Micrococcales</taxon>
        <taxon>Micrococcaceae</taxon>
        <taxon>Galactobacter</taxon>
    </lineage>
</organism>
<reference evidence="8 9" key="1">
    <citation type="submission" date="2018-07" db="EMBL/GenBank/DDBJ databases">
        <title>Arthrobacter sp. nov., isolated from raw cow's milk with high bacterial count.</title>
        <authorList>
            <person name="Hahne J."/>
            <person name="Isele D."/>
            <person name="Lipski A."/>
        </authorList>
    </citation>
    <scope>NUCLEOTIDE SEQUENCE [LARGE SCALE GENOMIC DNA]</scope>
    <source>
        <strain evidence="8 9">JZ R-35</strain>
    </source>
</reference>
<keyword evidence="9" id="KW-1185">Reference proteome</keyword>
<dbReference type="RefSeq" id="WP_119424253.1">
    <property type="nucleotide sequence ID" value="NZ_QQXK01000009.1"/>
</dbReference>
<gene>
    <name evidence="8" type="ORF">DWB68_06060</name>
</gene>
<feature type="transmembrane region" description="Helical" evidence="6">
    <location>
        <begin position="349"/>
        <end position="368"/>
    </location>
</feature>
<dbReference type="AlphaFoldDB" id="A0A399JAZ3"/>
<dbReference type="GO" id="GO:0022857">
    <property type="term" value="F:transmembrane transporter activity"/>
    <property type="evidence" value="ECO:0007669"/>
    <property type="project" value="InterPro"/>
</dbReference>
<comment type="subcellular location">
    <subcellularLocation>
        <location evidence="1">Cell membrane</location>
        <topology evidence="1">Multi-pass membrane protein</topology>
    </subcellularLocation>
</comment>
<feature type="transmembrane region" description="Helical" evidence="6">
    <location>
        <begin position="297"/>
        <end position="314"/>
    </location>
</feature>
<dbReference type="PANTHER" id="PTHR23542:SF1">
    <property type="entry name" value="MAJOR FACILITATOR SUPERFAMILY (MFS) PROFILE DOMAIN-CONTAINING PROTEIN"/>
    <property type="match status" value="1"/>
</dbReference>
<feature type="transmembrane region" description="Helical" evidence="6">
    <location>
        <begin position="326"/>
        <end position="343"/>
    </location>
</feature>
<feature type="transmembrane region" description="Helical" evidence="6">
    <location>
        <begin position="51"/>
        <end position="72"/>
    </location>
</feature>
<evidence type="ECO:0000256" key="4">
    <source>
        <dbReference type="ARBA" id="ARBA00023136"/>
    </source>
</evidence>
<dbReference type="Gene3D" id="1.20.1250.20">
    <property type="entry name" value="MFS general substrate transporter like domains"/>
    <property type="match status" value="1"/>
</dbReference>
<dbReference type="Pfam" id="PF07690">
    <property type="entry name" value="MFS_1"/>
    <property type="match status" value="1"/>
</dbReference>
<proteinExistence type="predicted"/>
<comment type="caution">
    <text evidence="8">The sequence shown here is derived from an EMBL/GenBank/DDBJ whole genome shotgun (WGS) entry which is preliminary data.</text>
</comment>
<feature type="transmembrane region" description="Helical" evidence="6">
    <location>
        <begin position="258"/>
        <end position="285"/>
    </location>
</feature>
<name>A0A399JAZ3_9MICC</name>
<dbReference type="InterPro" id="IPR020846">
    <property type="entry name" value="MFS_dom"/>
</dbReference>
<keyword evidence="3 6" id="KW-1133">Transmembrane helix</keyword>
<evidence type="ECO:0000256" key="6">
    <source>
        <dbReference type="SAM" id="Phobius"/>
    </source>
</evidence>
<dbReference type="PANTHER" id="PTHR23542">
    <property type="match status" value="1"/>
</dbReference>
<dbReference type="EMBL" id="QQXK01000009">
    <property type="protein sequence ID" value="RII42708.1"/>
    <property type="molecule type" value="Genomic_DNA"/>
</dbReference>
<evidence type="ECO:0000313" key="8">
    <source>
        <dbReference type="EMBL" id="RII42708.1"/>
    </source>
</evidence>
<evidence type="ECO:0000256" key="2">
    <source>
        <dbReference type="ARBA" id="ARBA00022692"/>
    </source>
</evidence>
<feature type="transmembrane region" description="Helical" evidence="6">
    <location>
        <begin position="84"/>
        <end position="103"/>
    </location>
</feature>
<keyword evidence="4 6" id="KW-0472">Membrane</keyword>
<evidence type="ECO:0000256" key="3">
    <source>
        <dbReference type="ARBA" id="ARBA00022989"/>
    </source>
</evidence>
<evidence type="ECO:0000313" key="9">
    <source>
        <dbReference type="Proteomes" id="UP000265419"/>
    </source>
</evidence>
<evidence type="ECO:0000256" key="5">
    <source>
        <dbReference type="SAM" id="MobiDB-lite"/>
    </source>
</evidence>
<evidence type="ECO:0000259" key="7">
    <source>
        <dbReference type="PROSITE" id="PS50850"/>
    </source>
</evidence>